<protein>
    <submittedName>
        <fullName evidence="1">Uncharacterized protein</fullName>
    </submittedName>
</protein>
<keyword evidence="2" id="KW-1185">Reference proteome</keyword>
<dbReference type="EMBL" id="BX294134">
    <property type="protein sequence ID" value="CAD71766.1"/>
    <property type="molecule type" value="Genomic_DNA"/>
</dbReference>
<dbReference type="Proteomes" id="UP000001025">
    <property type="component" value="Chromosome"/>
</dbReference>
<accession>Q7UY82</accession>
<gene>
    <name evidence="1" type="ordered locus">RB817</name>
</gene>
<dbReference type="KEGG" id="rba:RB817"/>
<dbReference type="STRING" id="243090.RB817"/>
<dbReference type="EnsemblBacteria" id="CAD71766">
    <property type="protein sequence ID" value="CAD71766"/>
    <property type="gene ID" value="RB817"/>
</dbReference>
<dbReference type="AlphaFoldDB" id="Q7UY82"/>
<reference evidence="1 2" key="1">
    <citation type="journal article" date="2003" name="Proc. Natl. Acad. Sci. U.S.A.">
        <title>Complete genome sequence of the marine planctomycete Pirellula sp. strain 1.</title>
        <authorList>
            <person name="Gloeckner F.O."/>
            <person name="Kube M."/>
            <person name="Bauer M."/>
            <person name="Teeling H."/>
            <person name="Lombardot T."/>
            <person name="Ludwig W."/>
            <person name="Gade D."/>
            <person name="Beck A."/>
            <person name="Borzym K."/>
            <person name="Heitmann K."/>
            <person name="Rabus R."/>
            <person name="Schlesner H."/>
            <person name="Amann R."/>
            <person name="Reinhardt R."/>
        </authorList>
    </citation>
    <scope>NUCLEOTIDE SEQUENCE [LARGE SCALE GENOMIC DNA]</scope>
    <source>
        <strain evidence="2">DSM 10527 / NCIMB 13988 / SH1</strain>
    </source>
</reference>
<dbReference type="InParanoid" id="Q7UY82"/>
<organism evidence="1 2">
    <name type="scientific">Rhodopirellula baltica (strain DSM 10527 / NCIMB 13988 / SH1)</name>
    <dbReference type="NCBI Taxonomy" id="243090"/>
    <lineage>
        <taxon>Bacteria</taxon>
        <taxon>Pseudomonadati</taxon>
        <taxon>Planctomycetota</taxon>
        <taxon>Planctomycetia</taxon>
        <taxon>Pirellulales</taxon>
        <taxon>Pirellulaceae</taxon>
        <taxon>Rhodopirellula</taxon>
    </lineage>
</organism>
<sequence length="143" mass="15793">MHRVWFPVVDTTMEALTSRLSFSGLLLAEISLLLSIELPNIPSPTTASPFRHARFLTLPSSFIVVAAAPTARTVVGLTWIGHRLADCVQSRVRSFLGGSPTGLAESSSQYSYGLLIRFWLLSTLSVENAVRWPGFWGPRVLFF</sequence>
<proteinExistence type="predicted"/>
<evidence type="ECO:0000313" key="1">
    <source>
        <dbReference type="EMBL" id="CAD71766.1"/>
    </source>
</evidence>
<dbReference type="HOGENOM" id="CLU_1804667_0_0_0"/>
<name>Q7UY82_RHOBA</name>
<evidence type="ECO:0000313" key="2">
    <source>
        <dbReference type="Proteomes" id="UP000001025"/>
    </source>
</evidence>
<dbReference type="OrthoDB" id="10001971at2"/>